<evidence type="ECO:0000256" key="5">
    <source>
        <dbReference type="SAM" id="MobiDB-lite"/>
    </source>
</evidence>
<keyword evidence="2 3" id="KW-0961">Cell wall biogenesis/degradation</keyword>
<comment type="caution">
    <text evidence="7">The sequence shown here is derived from an EMBL/GenBank/DDBJ whole genome shotgun (WGS) entry which is preliminary data.</text>
</comment>
<accession>A0A401IE48</accession>
<keyword evidence="1 3" id="KW-0456">Lyase</keyword>
<dbReference type="EMBL" id="BDQK01000002">
    <property type="protein sequence ID" value="GBF79440.1"/>
    <property type="molecule type" value="Genomic_DNA"/>
</dbReference>
<dbReference type="GO" id="GO:0000270">
    <property type="term" value="P:peptidoglycan metabolic process"/>
    <property type="evidence" value="ECO:0007669"/>
    <property type="project" value="UniProtKB-UniRule"/>
</dbReference>
<evidence type="ECO:0000313" key="8">
    <source>
        <dbReference type="Proteomes" id="UP000287247"/>
    </source>
</evidence>
<name>A0A401IE48_APHSA</name>
<dbReference type="InterPro" id="IPR034718">
    <property type="entry name" value="RlpA"/>
</dbReference>
<dbReference type="NCBIfam" id="TIGR00413">
    <property type="entry name" value="rlpA"/>
    <property type="match status" value="1"/>
</dbReference>
<evidence type="ECO:0000313" key="7">
    <source>
        <dbReference type="EMBL" id="GBF79440.1"/>
    </source>
</evidence>
<dbReference type="HAMAP" id="MF_02071">
    <property type="entry name" value="RlpA"/>
    <property type="match status" value="1"/>
</dbReference>
<evidence type="ECO:0000256" key="3">
    <source>
        <dbReference type="HAMAP-Rule" id="MF_02071"/>
    </source>
</evidence>
<comment type="function">
    <text evidence="3">Lytic transglycosylase with a strong preference for naked glycan strands that lack stem peptides.</text>
</comment>
<dbReference type="Gene3D" id="2.40.40.10">
    <property type="entry name" value="RlpA-like domain"/>
    <property type="match status" value="1"/>
</dbReference>
<dbReference type="Pfam" id="PF03330">
    <property type="entry name" value="DPBB_1"/>
    <property type="match status" value="1"/>
</dbReference>
<feature type="domain" description="RlpA-like protein double-psi beta-barrel" evidence="6">
    <location>
        <begin position="226"/>
        <end position="315"/>
    </location>
</feature>
<keyword evidence="8" id="KW-1185">Reference proteome</keyword>
<dbReference type="PANTHER" id="PTHR34183:SF1">
    <property type="entry name" value="ENDOLYTIC PEPTIDOGLYCAN TRANSGLYCOSYLASE RLPA"/>
    <property type="match status" value="1"/>
</dbReference>
<dbReference type="PANTHER" id="PTHR34183">
    <property type="entry name" value="ENDOLYTIC PEPTIDOGLYCAN TRANSGLYCOSYLASE RLPA"/>
    <property type="match status" value="1"/>
</dbReference>
<dbReference type="InterPro" id="IPR012997">
    <property type="entry name" value="RplA"/>
</dbReference>
<dbReference type="GO" id="GO:0071555">
    <property type="term" value="P:cell wall organization"/>
    <property type="evidence" value="ECO:0007669"/>
    <property type="project" value="UniProtKB-KW"/>
</dbReference>
<feature type="region of interest" description="Disordered" evidence="5">
    <location>
        <begin position="34"/>
        <end position="68"/>
    </location>
</feature>
<dbReference type="GO" id="GO:0008932">
    <property type="term" value="F:lytic endotransglycosylase activity"/>
    <property type="evidence" value="ECO:0007669"/>
    <property type="project" value="UniProtKB-UniRule"/>
</dbReference>
<dbReference type="AlphaFoldDB" id="A0A401IE48"/>
<sequence length="320" mass="34889">MTTLGTTAFLTLSLQGSQAFDAKDTLNQETVETQITNPVDSSQPLTPENQNSSIVNPTATDSNSPTSENQMATLELHRWKYQLAVTVKVSQIPVITFLGSRADLAQLQHSDNPSKVESQAIIRGKALVARLNQLSQEQTFKSQSINVNINQDKRSYTITVNSQELIKLDQGTILPDTTNKLAADALQITNRLRRLMGDAPPLTAIAQTPQSGYATQGMQKRVAATRKGMASWYGPGFHGRLTANGERYNQYELTAAHRNLPFGTQVRVTNLSNGRTIIVRINDRGPYAHGRIIDLSKGAAKILGLVSSGVAPVQIEILGR</sequence>
<evidence type="ECO:0000256" key="1">
    <source>
        <dbReference type="ARBA" id="ARBA00023239"/>
    </source>
</evidence>
<dbReference type="InterPro" id="IPR036908">
    <property type="entry name" value="RlpA-like_sf"/>
</dbReference>
<dbReference type="CDD" id="cd22268">
    <property type="entry name" value="DPBB_RlpA-like"/>
    <property type="match status" value="1"/>
</dbReference>
<dbReference type="InterPro" id="IPR009009">
    <property type="entry name" value="RlpA-like_DPBB"/>
</dbReference>
<organism evidence="7 8">
    <name type="scientific">Aphanothece sacrum FPU1</name>
    <dbReference type="NCBI Taxonomy" id="1920663"/>
    <lineage>
        <taxon>Bacteria</taxon>
        <taxon>Bacillati</taxon>
        <taxon>Cyanobacteriota</taxon>
        <taxon>Cyanophyceae</taxon>
        <taxon>Oscillatoriophycideae</taxon>
        <taxon>Chroococcales</taxon>
        <taxon>Aphanothecaceae</taxon>
        <taxon>Aphanothece</taxon>
    </lineage>
</organism>
<evidence type="ECO:0000256" key="2">
    <source>
        <dbReference type="ARBA" id="ARBA00023316"/>
    </source>
</evidence>
<protein>
    <recommendedName>
        <fullName evidence="3">Probable endolytic peptidoglycan transglycosylase RlpA</fullName>
        <ecNumber evidence="3">4.2.2.-</ecNumber>
    </recommendedName>
</protein>
<dbReference type="Proteomes" id="UP000287247">
    <property type="component" value="Unassembled WGS sequence"/>
</dbReference>
<keyword evidence="7" id="KW-0449">Lipoprotein</keyword>
<evidence type="ECO:0000256" key="4">
    <source>
        <dbReference type="RuleBase" id="RU003495"/>
    </source>
</evidence>
<proteinExistence type="inferred from homology"/>
<comment type="similarity">
    <text evidence="3 4">Belongs to the RlpA family.</text>
</comment>
<gene>
    <name evidence="3" type="primary">rlpA</name>
    <name evidence="7" type="ORF">AsFPU1_0835</name>
</gene>
<dbReference type="SUPFAM" id="SSF50685">
    <property type="entry name" value="Barwin-like endoglucanases"/>
    <property type="match status" value="1"/>
</dbReference>
<dbReference type="EC" id="4.2.2.-" evidence="3"/>
<reference evidence="8" key="1">
    <citation type="submission" date="2017-05" db="EMBL/GenBank/DDBJ databases">
        <title>Physiological properties and genetic analysis related to exopolysaccharide production of fresh-water unicellular cyanobacterium Aphanothece sacrum, Suizenji Nori, that has been cultured as a food source in Japan.</title>
        <authorList>
            <person name="Kanesaki Y."/>
            <person name="Yoshikawa S."/>
            <person name="Ohki K."/>
        </authorList>
    </citation>
    <scope>NUCLEOTIDE SEQUENCE [LARGE SCALE GENOMIC DNA]</scope>
    <source>
        <strain evidence="8">FPU1</strain>
    </source>
</reference>
<evidence type="ECO:0000259" key="6">
    <source>
        <dbReference type="Pfam" id="PF03330"/>
    </source>
</evidence>